<dbReference type="KEGG" id="aaqi:AAQM_1358"/>
<proteinExistence type="predicted"/>
<gene>
    <name evidence="1" type="ORF">AAQM_1358</name>
</gene>
<organism evidence="1 2">
    <name type="scientific">Arcobacter aquimarinus</name>
    <dbReference type="NCBI Taxonomy" id="1315211"/>
    <lineage>
        <taxon>Bacteria</taxon>
        <taxon>Pseudomonadati</taxon>
        <taxon>Campylobacterota</taxon>
        <taxon>Epsilonproteobacteria</taxon>
        <taxon>Campylobacterales</taxon>
        <taxon>Arcobacteraceae</taxon>
        <taxon>Arcobacter</taxon>
    </lineage>
</organism>
<dbReference type="AlphaFoldDB" id="A0AAE7E1P0"/>
<protein>
    <submittedName>
        <fullName evidence="1">Uncharacterized protein</fullName>
    </submittedName>
</protein>
<dbReference type="Proteomes" id="UP000502065">
    <property type="component" value="Chromosome"/>
</dbReference>
<sequence>MKNILFLISLITFGFSSQYTFLIDKYDEEMELEAKIISNISTALKKDKIKLFIPKISNVERDIYSKFFTIVDDCKDANFIFEKRSFGKDSYCEDENKLFFTNNYQKLLHNKSYIGAFFWNKSRPNIILVKNRLLKENINLSSDYEKFIEDIR</sequence>
<name>A0AAE7E1P0_9BACT</name>
<keyword evidence="2" id="KW-1185">Reference proteome</keyword>
<reference evidence="1 2" key="1">
    <citation type="submission" date="2018-07" db="EMBL/GenBank/DDBJ databases">
        <title>Identification of phenol metabolism pathways in Arcobacter.</title>
        <authorList>
            <person name="Miller W.G."/>
            <person name="Yee E."/>
            <person name="Bono J.L."/>
        </authorList>
    </citation>
    <scope>NUCLEOTIDE SEQUENCE [LARGE SCALE GENOMIC DNA]</scope>
    <source>
        <strain evidence="1 2">W63</strain>
    </source>
</reference>
<evidence type="ECO:0000313" key="2">
    <source>
        <dbReference type="Proteomes" id="UP000502065"/>
    </source>
</evidence>
<accession>A0AAE7E1P0</accession>
<evidence type="ECO:0000313" key="1">
    <source>
        <dbReference type="EMBL" id="QKE26107.1"/>
    </source>
</evidence>
<dbReference type="RefSeq" id="WP_129094550.1">
    <property type="nucleotide sequence ID" value="NZ_CBCSAE010000004.1"/>
</dbReference>
<dbReference type="EMBL" id="CP030944">
    <property type="protein sequence ID" value="QKE26107.1"/>
    <property type="molecule type" value="Genomic_DNA"/>
</dbReference>